<dbReference type="Gramene" id="OPUNC09G12280.1">
    <property type="protein sequence ID" value="OPUNC09G12280.1"/>
    <property type="gene ID" value="OPUNC09G12280"/>
</dbReference>
<accession>A0A0E0M2E5</accession>
<dbReference type="AlphaFoldDB" id="A0A0E0M2E5"/>
<proteinExistence type="predicted"/>
<dbReference type="PANTHER" id="PTHR36313">
    <property type="entry name" value="ROOT MERISTEM GROWTH FACTOR 2"/>
    <property type="match status" value="1"/>
</dbReference>
<protein>
    <recommendedName>
        <fullName evidence="4">DUF834 domain-containing protein</fullName>
    </recommendedName>
</protein>
<feature type="compositionally biased region" description="Basic and acidic residues" evidence="1">
    <location>
        <begin position="107"/>
        <end position="118"/>
    </location>
</feature>
<dbReference type="EnsemblPlants" id="OPUNC09G12280.1">
    <property type="protein sequence ID" value="OPUNC09G12280.1"/>
    <property type="gene ID" value="OPUNC09G12280"/>
</dbReference>
<reference evidence="2" key="2">
    <citation type="submission" date="2018-05" db="EMBL/GenBank/DDBJ databases">
        <title>OpunRS2 (Oryza punctata Reference Sequence Version 2).</title>
        <authorList>
            <person name="Zhang J."/>
            <person name="Kudrna D."/>
            <person name="Lee S."/>
            <person name="Talag J."/>
            <person name="Welchert J."/>
            <person name="Wing R.A."/>
        </authorList>
    </citation>
    <scope>NUCLEOTIDE SEQUENCE [LARGE SCALE GENOMIC DNA]</scope>
</reference>
<feature type="region of interest" description="Disordered" evidence="1">
    <location>
        <begin position="131"/>
        <end position="155"/>
    </location>
</feature>
<evidence type="ECO:0000313" key="2">
    <source>
        <dbReference type="EnsemblPlants" id="OPUNC09G12280.1"/>
    </source>
</evidence>
<evidence type="ECO:0000313" key="3">
    <source>
        <dbReference type="Proteomes" id="UP000026962"/>
    </source>
</evidence>
<dbReference type="InterPro" id="IPR038804">
    <property type="entry name" value="RGF3"/>
</dbReference>
<keyword evidence="3" id="KW-1185">Reference proteome</keyword>
<dbReference type="EnsemblPlants" id="OPUNC09G12290.1">
    <property type="protein sequence ID" value="OPUNC09G12290.1"/>
    <property type="gene ID" value="OPUNC09G12290"/>
</dbReference>
<organism evidence="2">
    <name type="scientific">Oryza punctata</name>
    <name type="common">Red rice</name>
    <dbReference type="NCBI Taxonomy" id="4537"/>
    <lineage>
        <taxon>Eukaryota</taxon>
        <taxon>Viridiplantae</taxon>
        <taxon>Streptophyta</taxon>
        <taxon>Embryophyta</taxon>
        <taxon>Tracheophyta</taxon>
        <taxon>Spermatophyta</taxon>
        <taxon>Magnoliopsida</taxon>
        <taxon>Liliopsida</taxon>
        <taxon>Poales</taxon>
        <taxon>Poaceae</taxon>
        <taxon>BOP clade</taxon>
        <taxon>Oryzoideae</taxon>
        <taxon>Oryzeae</taxon>
        <taxon>Oryzinae</taxon>
        <taxon>Oryza</taxon>
    </lineage>
</organism>
<dbReference type="Proteomes" id="UP000026962">
    <property type="component" value="Chromosome 9"/>
</dbReference>
<dbReference type="GO" id="GO:0008083">
    <property type="term" value="F:growth factor activity"/>
    <property type="evidence" value="ECO:0007669"/>
    <property type="project" value="InterPro"/>
</dbReference>
<dbReference type="Gramene" id="OPUNC09G12290.1">
    <property type="protein sequence ID" value="OPUNC09G12290.1"/>
    <property type="gene ID" value="OPUNC09G12290"/>
</dbReference>
<evidence type="ECO:0000256" key="1">
    <source>
        <dbReference type="SAM" id="MobiDB-lite"/>
    </source>
</evidence>
<name>A0A0E0M2E5_ORYPU</name>
<feature type="compositionally biased region" description="Basic and acidic residues" evidence="1">
    <location>
        <begin position="146"/>
        <end position="155"/>
    </location>
</feature>
<dbReference type="HOGENOM" id="CLU_1572917_0_0_1"/>
<reference evidence="2" key="1">
    <citation type="submission" date="2015-04" db="UniProtKB">
        <authorList>
            <consortium name="EnsemblPlants"/>
        </authorList>
    </citation>
    <scope>IDENTIFICATION</scope>
</reference>
<evidence type="ECO:0008006" key="4">
    <source>
        <dbReference type="Google" id="ProtNLM"/>
    </source>
</evidence>
<dbReference type="GO" id="GO:0010082">
    <property type="term" value="P:regulation of root meristem growth"/>
    <property type="evidence" value="ECO:0007669"/>
    <property type="project" value="InterPro"/>
</dbReference>
<sequence>MPLTGRKWLRGRKAMAAAGRLGHDGVVVVEGKGRGEKKKKNTGANIAHVHGNGSERTVDVAVVGLSGEGAGRKSGGKHGFAGLGLKCVVSVVPGAANQEADASAKAVNHEEPSKHDDTAAAVSRMMSMDYKTQDARHHRPINNDAPLDHELVEKP</sequence>
<feature type="region of interest" description="Disordered" evidence="1">
    <location>
        <begin position="98"/>
        <end position="118"/>
    </location>
</feature>
<dbReference type="PANTHER" id="PTHR36313:SF7">
    <property type="entry name" value="OS09G0474600 PROTEIN"/>
    <property type="match status" value="1"/>
</dbReference>